<dbReference type="SMART" id="SM00382">
    <property type="entry name" value="AAA"/>
    <property type="match status" value="1"/>
</dbReference>
<name>Q2SMW6_HAHCH</name>
<evidence type="ECO:0000256" key="1">
    <source>
        <dbReference type="ARBA" id="ARBA00004417"/>
    </source>
</evidence>
<keyword evidence="4" id="KW-1003">Cell membrane</keyword>
<keyword evidence="3" id="KW-0813">Transport</keyword>
<dbReference type="GO" id="GO:0005886">
    <property type="term" value="C:plasma membrane"/>
    <property type="evidence" value="ECO:0007669"/>
    <property type="project" value="UniProtKB-SubCell"/>
</dbReference>
<dbReference type="PANTHER" id="PTHR43297:SF7">
    <property type="entry name" value="D,D-DIPEPTIDE TRANSPORT ATP-BINDING PROTEIN DDPD-RELATED"/>
    <property type="match status" value="1"/>
</dbReference>
<dbReference type="InterPro" id="IPR003439">
    <property type="entry name" value="ABC_transporter-like_ATP-bd"/>
</dbReference>
<evidence type="ECO:0000313" key="9">
    <source>
        <dbReference type="EMBL" id="ABC28008.1"/>
    </source>
</evidence>
<keyword evidence="5" id="KW-0547">Nucleotide-binding</keyword>
<dbReference type="PANTHER" id="PTHR43297">
    <property type="entry name" value="OLIGOPEPTIDE TRANSPORT ATP-BINDING PROTEIN APPD"/>
    <property type="match status" value="1"/>
</dbReference>
<dbReference type="Gene3D" id="3.40.50.300">
    <property type="entry name" value="P-loop containing nucleotide triphosphate hydrolases"/>
    <property type="match status" value="1"/>
</dbReference>
<dbReference type="KEGG" id="hch:HCH_01130"/>
<reference evidence="9 10" key="1">
    <citation type="journal article" date="2005" name="Nucleic Acids Res.">
        <title>Genomic blueprint of Hahella chejuensis, a marine microbe producing an algicidal agent.</title>
        <authorList>
            <person name="Jeong H."/>
            <person name="Yim J.H."/>
            <person name="Lee C."/>
            <person name="Choi S.-H."/>
            <person name="Park Y.K."/>
            <person name="Yoon S.H."/>
            <person name="Hur C.-G."/>
            <person name="Kang H.-Y."/>
            <person name="Kim D."/>
            <person name="Lee H.H."/>
            <person name="Park K.H."/>
            <person name="Park S.-H."/>
            <person name="Park H.-S."/>
            <person name="Lee H.K."/>
            <person name="Oh T.K."/>
            <person name="Kim J.F."/>
        </authorList>
    </citation>
    <scope>NUCLEOTIDE SEQUENCE [LARGE SCALE GENOMIC DNA]</scope>
    <source>
        <strain evidence="9 10">KCTC 2396</strain>
    </source>
</reference>
<dbReference type="STRING" id="349521.HCH_01130"/>
<dbReference type="InterPro" id="IPR003593">
    <property type="entry name" value="AAA+_ATPase"/>
</dbReference>
<dbReference type="GO" id="GO:0005524">
    <property type="term" value="F:ATP binding"/>
    <property type="evidence" value="ECO:0007669"/>
    <property type="project" value="UniProtKB-KW"/>
</dbReference>
<evidence type="ECO:0000256" key="3">
    <source>
        <dbReference type="ARBA" id="ARBA00022448"/>
    </source>
</evidence>
<dbReference type="Proteomes" id="UP000000238">
    <property type="component" value="Chromosome"/>
</dbReference>
<gene>
    <name evidence="9" type="ordered locus">HCH_01130</name>
</gene>
<dbReference type="RefSeq" id="WP_011395083.1">
    <property type="nucleotide sequence ID" value="NC_007645.1"/>
</dbReference>
<dbReference type="Pfam" id="PF00005">
    <property type="entry name" value="ABC_tran"/>
    <property type="match status" value="1"/>
</dbReference>
<evidence type="ECO:0000259" key="8">
    <source>
        <dbReference type="PROSITE" id="PS50893"/>
    </source>
</evidence>
<dbReference type="NCBIfam" id="TIGR01727">
    <property type="entry name" value="oligo_HPY"/>
    <property type="match status" value="1"/>
</dbReference>
<keyword evidence="7" id="KW-0472">Membrane</keyword>
<dbReference type="GO" id="GO:0055085">
    <property type="term" value="P:transmembrane transport"/>
    <property type="evidence" value="ECO:0007669"/>
    <property type="project" value="UniProtKB-ARBA"/>
</dbReference>
<evidence type="ECO:0000256" key="7">
    <source>
        <dbReference type="ARBA" id="ARBA00023136"/>
    </source>
</evidence>
<accession>Q2SMW6</accession>
<dbReference type="EMBL" id="CP000155">
    <property type="protein sequence ID" value="ABC28008.1"/>
    <property type="molecule type" value="Genomic_DNA"/>
</dbReference>
<dbReference type="CDD" id="cd03257">
    <property type="entry name" value="ABC_NikE_OppD_transporters"/>
    <property type="match status" value="1"/>
</dbReference>
<dbReference type="eggNOG" id="COG0444">
    <property type="taxonomic scope" value="Bacteria"/>
</dbReference>
<keyword evidence="10" id="KW-1185">Reference proteome</keyword>
<dbReference type="SUPFAM" id="SSF52540">
    <property type="entry name" value="P-loop containing nucleoside triphosphate hydrolases"/>
    <property type="match status" value="1"/>
</dbReference>
<protein>
    <submittedName>
        <fullName evidence="9">ABC-type dipeptide/oligopeptide/nickel transport system, ATPase component</fullName>
    </submittedName>
</protein>
<dbReference type="PROSITE" id="PS00211">
    <property type="entry name" value="ABC_TRANSPORTER_1"/>
    <property type="match status" value="1"/>
</dbReference>
<dbReference type="InterPro" id="IPR027417">
    <property type="entry name" value="P-loop_NTPase"/>
</dbReference>
<dbReference type="GO" id="GO:0016887">
    <property type="term" value="F:ATP hydrolysis activity"/>
    <property type="evidence" value="ECO:0007669"/>
    <property type="project" value="InterPro"/>
</dbReference>
<dbReference type="InterPro" id="IPR013563">
    <property type="entry name" value="Oligopep_ABC_C"/>
</dbReference>
<dbReference type="HOGENOM" id="CLU_000604_1_23_6"/>
<evidence type="ECO:0000256" key="6">
    <source>
        <dbReference type="ARBA" id="ARBA00022840"/>
    </source>
</evidence>
<dbReference type="InterPro" id="IPR050388">
    <property type="entry name" value="ABC_Ni/Peptide_Import"/>
</dbReference>
<dbReference type="AlphaFoldDB" id="Q2SMW6"/>
<dbReference type="GO" id="GO:0015833">
    <property type="term" value="P:peptide transport"/>
    <property type="evidence" value="ECO:0007669"/>
    <property type="project" value="InterPro"/>
</dbReference>
<evidence type="ECO:0000256" key="5">
    <source>
        <dbReference type="ARBA" id="ARBA00022741"/>
    </source>
</evidence>
<feature type="domain" description="ABC transporter" evidence="8">
    <location>
        <begin position="4"/>
        <end position="253"/>
    </location>
</feature>
<organism evidence="9 10">
    <name type="scientific">Hahella chejuensis (strain KCTC 2396)</name>
    <dbReference type="NCBI Taxonomy" id="349521"/>
    <lineage>
        <taxon>Bacteria</taxon>
        <taxon>Pseudomonadati</taxon>
        <taxon>Pseudomonadota</taxon>
        <taxon>Gammaproteobacteria</taxon>
        <taxon>Oceanospirillales</taxon>
        <taxon>Hahellaceae</taxon>
        <taxon>Hahella</taxon>
    </lineage>
</organism>
<evidence type="ECO:0000256" key="2">
    <source>
        <dbReference type="ARBA" id="ARBA00005417"/>
    </source>
</evidence>
<sequence>MSLLQVENLSVSFSTPEGSVKAVSGLSYTVEKGATLGIVGESGSGKSQSVFAILGLLANNAQVSGSIKFNGRELIGLSEQELNRIRSKEIGIIFQDPMTSLNPFMRVSDQLSEVLMHHKGMSKKDALNEAVRMLDAVRIPQARERVNMYPHEFSGGMRQRVMIAMSLLCNPQMLIADEPTTALDVTVQAQIMHLLKELQRELSISIILITHDLGIVAGACDHTMIMYGGRMMEYGSTLDIFKTPSHPYTQGLLKAIPRPDDESDELYSIPGNPPNLLNPPAGCPFAERCCEAGEQCEARAPALEALSGARLRACHKPWTPPHRKEPPAAGARLELEAGVRGDVI</sequence>
<dbReference type="FunFam" id="3.40.50.300:FF:000016">
    <property type="entry name" value="Oligopeptide ABC transporter ATP-binding component"/>
    <property type="match status" value="1"/>
</dbReference>
<proteinExistence type="inferred from homology"/>
<evidence type="ECO:0000256" key="4">
    <source>
        <dbReference type="ARBA" id="ARBA00022475"/>
    </source>
</evidence>
<dbReference type="Pfam" id="PF08352">
    <property type="entry name" value="oligo_HPY"/>
    <property type="match status" value="1"/>
</dbReference>
<comment type="subcellular location">
    <subcellularLocation>
        <location evidence="1">Cell inner membrane</location>
        <topology evidence="1">Peripheral membrane protein</topology>
    </subcellularLocation>
</comment>
<dbReference type="PROSITE" id="PS50893">
    <property type="entry name" value="ABC_TRANSPORTER_2"/>
    <property type="match status" value="1"/>
</dbReference>
<dbReference type="OrthoDB" id="9784450at2"/>
<dbReference type="InterPro" id="IPR017871">
    <property type="entry name" value="ABC_transporter-like_CS"/>
</dbReference>
<keyword evidence="6" id="KW-0067">ATP-binding</keyword>
<evidence type="ECO:0000313" key="10">
    <source>
        <dbReference type="Proteomes" id="UP000000238"/>
    </source>
</evidence>
<comment type="similarity">
    <text evidence="2">Belongs to the ABC transporter superfamily.</text>
</comment>